<keyword evidence="1" id="KW-0732">Signal</keyword>
<evidence type="ECO:0000256" key="1">
    <source>
        <dbReference type="SAM" id="SignalP"/>
    </source>
</evidence>
<feature type="chain" id="PRO_5022733601" evidence="1">
    <location>
        <begin position="19"/>
        <end position="171"/>
    </location>
</feature>
<feature type="signal peptide" evidence="1">
    <location>
        <begin position="1"/>
        <end position="18"/>
    </location>
</feature>
<evidence type="ECO:0000313" key="3">
    <source>
        <dbReference type="Proteomes" id="UP000307440"/>
    </source>
</evidence>
<protein>
    <submittedName>
        <fullName evidence="2">Uncharacterized protein</fullName>
    </submittedName>
</protein>
<name>A0A5C3KNZ3_COPMA</name>
<keyword evidence="3" id="KW-1185">Reference proteome</keyword>
<dbReference type="AlphaFoldDB" id="A0A5C3KNZ3"/>
<sequence>MRPFAFLAAAILATPSLGAFVLTDRIIAWREPECTDCTKRVDCCWTSTQATNDLLAIPYTPTLWNCNSIRGSSYTTGVLRSGFLKSGTTTKGLCGASGLRYQANGNNFDFYDTSSGRKYGTCKPVDKSGGAWPLTYCTTDSFDVCNAASWGTPQDYCRVSSNPVWYCEGLC</sequence>
<reference evidence="2 3" key="1">
    <citation type="journal article" date="2019" name="Nat. Ecol. Evol.">
        <title>Megaphylogeny resolves global patterns of mushroom evolution.</title>
        <authorList>
            <person name="Varga T."/>
            <person name="Krizsan K."/>
            <person name="Foldi C."/>
            <person name="Dima B."/>
            <person name="Sanchez-Garcia M."/>
            <person name="Sanchez-Ramirez S."/>
            <person name="Szollosi G.J."/>
            <person name="Szarkandi J.G."/>
            <person name="Papp V."/>
            <person name="Albert L."/>
            <person name="Andreopoulos W."/>
            <person name="Angelini C."/>
            <person name="Antonin V."/>
            <person name="Barry K.W."/>
            <person name="Bougher N.L."/>
            <person name="Buchanan P."/>
            <person name="Buyck B."/>
            <person name="Bense V."/>
            <person name="Catcheside P."/>
            <person name="Chovatia M."/>
            <person name="Cooper J."/>
            <person name="Damon W."/>
            <person name="Desjardin D."/>
            <person name="Finy P."/>
            <person name="Geml J."/>
            <person name="Haridas S."/>
            <person name="Hughes K."/>
            <person name="Justo A."/>
            <person name="Karasinski D."/>
            <person name="Kautmanova I."/>
            <person name="Kiss B."/>
            <person name="Kocsube S."/>
            <person name="Kotiranta H."/>
            <person name="LaButti K.M."/>
            <person name="Lechner B.E."/>
            <person name="Liimatainen K."/>
            <person name="Lipzen A."/>
            <person name="Lukacs Z."/>
            <person name="Mihaltcheva S."/>
            <person name="Morgado L.N."/>
            <person name="Niskanen T."/>
            <person name="Noordeloos M.E."/>
            <person name="Ohm R.A."/>
            <person name="Ortiz-Santana B."/>
            <person name="Ovrebo C."/>
            <person name="Racz N."/>
            <person name="Riley R."/>
            <person name="Savchenko A."/>
            <person name="Shiryaev A."/>
            <person name="Soop K."/>
            <person name="Spirin V."/>
            <person name="Szebenyi C."/>
            <person name="Tomsovsky M."/>
            <person name="Tulloss R.E."/>
            <person name="Uehling J."/>
            <person name="Grigoriev I.V."/>
            <person name="Vagvolgyi C."/>
            <person name="Papp T."/>
            <person name="Martin F.M."/>
            <person name="Miettinen O."/>
            <person name="Hibbett D.S."/>
            <person name="Nagy L.G."/>
        </authorList>
    </citation>
    <scope>NUCLEOTIDE SEQUENCE [LARGE SCALE GENOMIC DNA]</scope>
    <source>
        <strain evidence="2 3">CBS 121175</strain>
    </source>
</reference>
<dbReference type="Proteomes" id="UP000307440">
    <property type="component" value="Unassembled WGS sequence"/>
</dbReference>
<gene>
    <name evidence="2" type="ORF">FA15DRAFT_671698</name>
</gene>
<evidence type="ECO:0000313" key="2">
    <source>
        <dbReference type="EMBL" id="TFK22239.1"/>
    </source>
</evidence>
<dbReference type="EMBL" id="ML210245">
    <property type="protein sequence ID" value="TFK22239.1"/>
    <property type="molecule type" value="Genomic_DNA"/>
</dbReference>
<proteinExistence type="predicted"/>
<organism evidence="2 3">
    <name type="scientific">Coprinopsis marcescibilis</name>
    <name type="common">Agaric fungus</name>
    <name type="synonym">Psathyrella marcescibilis</name>
    <dbReference type="NCBI Taxonomy" id="230819"/>
    <lineage>
        <taxon>Eukaryota</taxon>
        <taxon>Fungi</taxon>
        <taxon>Dikarya</taxon>
        <taxon>Basidiomycota</taxon>
        <taxon>Agaricomycotina</taxon>
        <taxon>Agaricomycetes</taxon>
        <taxon>Agaricomycetidae</taxon>
        <taxon>Agaricales</taxon>
        <taxon>Agaricineae</taxon>
        <taxon>Psathyrellaceae</taxon>
        <taxon>Coprinopsis</taxon>
    </lineage>
</organism>
<accession>A0A5C3KNZ3</accession>